<feature type="signal peptide" evidence="2">
    <location>
        <begin position="1"/>
        <end position="19"/>
    </location>
</feature>
<dbReference type="Proteomes" id="UP001595952">
    <property type="component" value="Unassembled WGS sequence"/>
</dbReference>
<protein>
    <recommendedName>
        <fullName evidence="3">DUF11 domain-containing protein</fullName>
    </recommendedName>
</protein>
<feature type="compositionally biased region" description="Low complexity" evidence="1">
    <location>
        <begin position="611"/>
        <end position="639"/>
    </location>
</feature>
<dbReference type="EMBL" id="JBHSEI010000002">
    <property type="protein sequence ID" value="MFC4637888.1"/>
    <property type="molecule type" value="Genomic_DNA"/>
</dbReference>
<feature type="chain" id="PRO_5046359864" description="DUF11 domain-containing protein" evidence="2">
    <location>
        <begin position="20"/>
        <end position="757"/>
    </location>
</feature>
<organism evidence="4 5">
    <name type="scientific">Deinococcus hohokamensis</name>
    <dbReference type="NCBI Taxonomy" id="309883"/>
    <lineage>
        <taxon>Bacteria</taxon>
        <taxon>Thermotogati</taxon>
        <taxon>Deinococcota</taxon>
        <taxon>Deinococci</taxon>
        <taxon>Deinococcales</taxon>
        <taxon>Deinococcaceae</taxon>
        <taxon>Deinococcus</taxon>
    </lineage>
</organism>
<comment type="caution">
    <text evidence="4">The sequence shown here is derived from an EMBL/GenBank/DDBJ whole genome shotgun (WGS) entry which is preliminary data.</text>
</comment>
<dbReference type="NCBIfam" id="TIGR01451">
    <property type="entry name" value="B_ant_repeat"/>
    <property type="match status" value="2"/>
</dbReference>
<evidence type="ECO:0000313" key="5">
    <source>
        <dbReference type="Proteomes" id="UP001595952"/>
    </source>
</evidence>
<dbReference type="InterPro" id="IPR047589">
    <property type="entry name" value="DUF11_rpt"/>
</dbReference>
<keyword evidence="2" id="KW-0732">Signal</keyword>
<evidence type="ECO:0000256" key="1">
    <source>
        <dbReference type="SAM" id="MobiDB-lite"/>
    </source>
</evidence>
<name>A0ABV9I6Q1_9DEIO</name>
<evidence type="ECO:0000259" key="3">
    <source>
        <dbReference type="Pfam" id="PF01345"/>
    </source>
</evidence>
<dbReference type="Pfam" id="PF01345">
    <property type="entry name" value="DUF11"/>
    <property type="match status" value="1"/>
</dbReference>
<feature type="domain" description="DUF11" evidence="3">
    <location>
        <begin position="512"/>
        <end position="642"/>
    </location>
</feature>
<accession>A0ABV9I6Q1</accession>
<evidence type="ECO:0000256" key="2">
    <source>
        <dbReference type="SAM" id="SignalP"/>
    </source>
</evidence>
<dbReference type="RefSeq" id="WP_380060915.1">
    <property type="nucleotide sequence ID" value="NZ_JBHSEI010000002.1"/>
</dbReference>
<gene>
    <name evidence="4" type="ORF">ACFO0D_05995</name>
</gene>
<proteinExistence type="predicted"/>
<evidence type="ECO:0000313" key="4">
    <source>
        <dbReference type="EMBL" id="MFC4637888.1"/>
    </source>
</evidence>
<feature type="region of interest" description="Disordered" evidence="1">
    <location>
        <begin position="611"/>
        <end position="643"/>
    </location>
</feature>
<keyword evidence="5" id="KW-1185">Reference proteome</keyword>
<dbReference type="InterPro" id="IPR001434">
    <property type="entry name" value="OmcB-like_DUF11"/>
</dbReference>
<sequence>MKRILPTLLALLAAPAALAEGSISLAPNGVSGSRSFLETGSSGATSAGLARKTMLYVYADAGERILLGSSALGLGSAAIKVTAPNNTTVSCAAPGTAKVGVISTRAQEVNGPNAGTVTNGYVPCVYPATGSVTTSGIYKVEFLSPATGATDPPRNDANVNWTAQTASNTWVAAWDITVVDASNARKPGRAYAKYFALNVGAYTETATAVVSANISTFALTKDGYTYKTIMDFDPYRYVFFANNVGNLKADGTPLYKSGLSTTIGSNQHLATAADTETKVTHKIFLSSPDPLMPATASAPDGTEWLYRPTPDLPPQPTDLGFTGSEGTPGQAGSLGGTFTFTNPGSHAYPYRIVLPFSKNGVNTDRILVGTAQSGVVTKVTWDGKDGNGNAVAASNVAYAAEMYLASGEIHFPVIDAENFTDLTIERLTRASSVNSTLVYWDNAGVIGSTPQVAGQTQVGPTPATALFGVDSAGSNTMKYSGHWGNDLIVDTWAYYPSDPAKFLSGVAVREADVQISKAFVSGGAKGYDAVFTLVVKNLSTTVTARNVNITDPLAAGFTAMTWSCPSGCTTDDANNTGTPVTGGTGKVDTYATLAPQATVTITVRATISPSTTSTSLTNTAAATRGADSTDPTTSNNTSSANVTLKAPTSGMKVTKTVQNLTRNGSAPGAANSAARGDLLEYVISFQNTGDRTINSGVLKDTLSAYLTPAATATLTCPTGAPKTVNITSNTVSVDVTAQCGVILSGQQGSLTLRATVK</sequence>
<reference evidence="5" key="1">
    <citation type="journal article" date="2019" name="Int. J. Syst. Evol. Microbiol.">
        <title>The Global Catalogue of Microorganisms (GCM) 10K type strain sequencing project: providing services to taxonomists for standard genome sequencing and annotation.</title>
        <authorList>
            <consortium name="The Broad Institute Genomics Platform"/>
            <consortium name="The Broad Institute Genome Sequencing Center for Infectious Disease"/>
            <person name="Wu L."/>
            <person name="Ma J."/>
        </authorList>
    </citation>
    <scope>NUCLEOTIDE SEQUENCE [LARGE SCALE GENOMIC DNA]</scope>
    <source>
        <strain evidence="5">CCUG 55995</strain>
    </source>
</reference>